<evidence type="ECO:0000256" key="1">
    <source>
        <dbReference type="ARBA" id="ARBA00022729"/>
    </source>
</evidence>
<evidence type="ECO:0000313" key="3">
    <source>
        <dbReference type="Proteomes" id="UP000618754"/>
    </source>
</evidence>
<protein>
    <submittedName>
        <fullName evidence="2">VCBS repeat-containing protein</fullName>
    </submittedName>
</protein>
<dbReference type="EMBL" id="JACWMW010000009">
    <property type="protein sequence ID" value="MBD1387777.1"/>
    <property type="molecule type" value="Genomic_DNA"/>
</dbReference>
<gene>
    <name evidence="2" type="ORF">IDJ75_21015</name>
</gene>
<keyword evidence="1" id="KW-0732">Signal</keyword>
<organism evidence="2 3">
    <name type="scientific">Mucilaginibacter rigui</name>
    <dbReference type="NCBI Taxonomy" id="534635"/>
    <lineage>
        <taxon>Bacteria</taxon>
        <taxon>Pseudomonadati</taxon>
        <taxon>Bacteroidota</taxon>
        <taxon>Sphingobacteriia</taxon>
        <taxon>Sphingobacteriales</taxon>
        <taxon>Sphingobacteriaceae</taxon>
        <taxon>Mucilaginibacter</taxon>
    </lineage>
</organism>
<dbReference type="InterPro" id="IPR027039">
    <property type="entry name" value="Crtac1"/>
</dbReference>
<dbReference type="PANTHER" id="PTHR16026:SF0">
    <property type="entry name" value="CARTILAGE ACIDIC PROTEIN 1"/>
    <property type="match status" value="1"/>
</dbReference>
<dbReference type="InterPro" id="IPR013517">
    <property type="entry name" value="FG-GAP"/>
</dbReference>
<sequence length="1117" mass="125050">MPKAKPVKPKAKPYKQIIFFCCVILAGIAVYISCHTKKRGDGIFKLLSADETSINFVNKNVVSDSVNILDYLYFYNGAGVASADFNNDGLEDIYFVSNQGPNKLYLNKGGLKFEDITAKAGVAGTGNWKTGVTVVDINGDGYKDIYVCVVSGYKGFKGKNQLYINNGDLTFTESAAKYGLDFAGFSTQASFLDYDKDGDLDMFLLTSSVHSNDTYGDSTLRFKTSHDAGDHLFRNDNNKFVDVTANSGIYSAPIGYGLGVSVGDLNNDGWDDIYVSNDFFEQDYYYLNQRNGTFKEELKSAFGHTSLFSMGNTLTDVNKDGHLDVISTDMLPEEMKALKSTINDEPLDIYNQEVNAGYYYQYSKNSLQLNVGNGKKFVDISLYSGVSATDWTWSPLVQDFDMDGRKDMFFSNGIKKRLNDMDYLKYLGDPNVIKDFKTSRFFDKEKINLMPDGDVHNYLYHGDAQLKFSDVSAGNDMRDPSISAGSVAVDLDNDGDLELVTNNMDAPAFVYKNMTMENHKDNKPSFLKLSVKYTKANLDGIGTKFFLRSTKQVDHQEIQTSTAYESTQGNNLLFTFLPGDKPVDLMVIWPDNSYQLIKDFSLNRKTVITYDKAKTQTITDVQALVGNYISNKKEFTAVDVKATVLANMQPFETPDFNYYNLLPHTYLPHTPAIAVADVNNDGMEDIYVGGIAGEEKYILAGSKDGKFTKVTVDAFGPFKDRSDTEAQWVDVNNDGLPDLVVLSASHPFIEAGKITQLRLYINKGNYKFEYKALPVVGTLTSKILVYDFDGDGLKDLFFSSSVNFTDYTKPASSVILLNKGNDGFAAAPANQYADLTSIRYVTNISTADIDHNGKEDIIISAEWQPVQIFLNKNKKLAKFSSALLDKETGWWQSAIITDADGDGKADLIAGNWGENNKYNVTATQPLYAYNNDVDNDGKNDLIVSYFFKEKYYPFRPKNDLEQELPSLKKEFLSYQKMADKTTAEIFKDKLRDSGRLEAKQFRSVFVSDVLNAKKITELPYLFQQAPIRSITPLNNKQGDVLLNGNFWGVVPYEGKYDALGLVTTHYDEATKQFTMPEYWLNAMLNSQEITHLYPYKTATGTSYVVTTYDGKLILLTK</sequence>
<dbReference type="PANTHER" id="PTHR16026">
    <property type="entry name" value="CARTILAGE ACIDIC PROTEIN 1"/>
    <property type="match status" value="1"/>
</dbReference>
<dbReference type="SUPFAM" id="SSF69318">
    <property type="entry name" value="Integrin alpha N-terminal domain"/>
    <property type="match status" value="2"/>
</dbReference>
<dbReference type="RefSeq" id="WP_191177622.1">
    <property type="nucleotide sequence ID" value="NZ_JACWMW010000009.1"/>
</dbReference>
<dbReference type="InterPro" id="IPR028994">
    <property type="entry name" value="Integrin_alpha_N"/>
</dbReference>
<dbReference type="Gene3D" id="2.130.10.130">
    <property type="entry name" value="Integrin alpha, N-terminal"/>
    <property type="match status" value="4"/>
</dbReference>
<keyword evidence="3" id="KW-1185">Reference proteome</keyword>
<evidence type="ECO:0000313" key="2">
    <source>
        <dbReference type="EMBL" id="MBD1387777.1"/>
    </source>
</evidence>
<name>A0ABR7XB11_9SPHI</name>
<dbReference type="Proteomes" id="UP000618754">
    <property type="component" value="Unassembled WGS sequence"/>
</dbReference>
<comment type="caution">
    <text evidence="2">The sequence shown here is derived from an EMBL/GenBank/DDBJ whole genome shotgun (WGS) entry which is preliminary data.</text>
</comment>
<accession>A0ABR7XB11</accession>
<reference evidence="2 3" key="1">
    <citation type="submission" date="2020-09" db="EMBL/GenBank/DDBJ databases">
        <title>Novel species of Mucilaginibacter isolated from a glacier on the Tibetan Plateau.</title>
        <authorList>
            <person name="Liu Q."/>
            <person name="Xin Y.-H."/>
        </authorList>
    </citation>
    <scope>NUCLEOTIDE SEQUENCE [LARGE SCALE GENOMIC DNA]</scope>
    <source>
        <strain evidence="2 3">CGMCC 1.13878</strain>
    </source>
</reference>
<proteinExistence type="predicted"/>
<dbReference type="Pfam" id="PF13517">
    <property type="entry name" value="FG-GAP_3"/>
    <property type="match status" value="5"/>
</dbReference>